<dbReference type="InterPro" id="IPR050727">
    <property type="entry name" value="GH43_arabinanases"/>
</dbReference>
<dbReference type="SUPFAM" id="SSF75005">
    <property type="entry name" value="Arabinanase/levansucrase/invertase"/>
    <property type="match status" value="2"/>
</dbReference>
<reference evidence="2 3" key="1">
    <citation type="journal article" date="2007" name="Nature">
        <title>Light stimulates growth of proteorhodopsin-containing marine Flavobacteria.</title>
        <authorList>
            <person name="Gomez-Consarnau L."/>
            <person name="Gonzalez J.M."/>
            <person name="Coll-Llado M."/>
            <person name="Gourdon P."/>
            <person name="Pascher T."/>
            <person name="Neutze R."/>
            <person name="Pedros-Alio C."/>
            <person name="Pinhassi J."/>
        </authorList>
    </citation>
    <scope>NUCLEOTIDE SEQUENCE [LARGE SCALE GENOMIC DNA]</scope>
    <source>
        <strain evidence="2 3">MED217</strain>
    </source>
</reference>
<proteinExistence type="predicted"/>
<dbReference type="CDD" id="cd08983">
    <property type="entry name" value="GH43_Bt3655-like"/>
    <property type="match status" value="1"/>
</dbReference>
<dbReference type="InterPro" id="IPR023296">
    <property type="entry name" value="Glyco_hydro_beta-prop_sf"/>
</dbReference>
<gene>
    <name evidence="2" type="ORF">MED217_09310</name>
</gene>
<keyword evidence="1" id="KW-0732">Signal</keyword>
<dbReference type="PROSITE" id="PS51257">
    <property type="entry name" value="PROKAR_LIPOPROTEIN"/>
    <property type="match status" value="1"/>
</dbReference>
<organism evidence="2 3">
    <name type="scientific">Leeuwenhoekiella blandensis (strain CECT 7118 / CCUG 51940 / KCTC 22103 / MED217)</name>
    <name type="common">Flavobacterium sp. (strain MED217)</name>
    <dbReference type="NCBI Taxonomy" id="398720"/>
    <lineage>
        <taxon>Bacteria</taxon>
        <taxon>Pseudomonadati</taxon>
        <taxon>Bacteroidota</taxon>
        <taxon>Flavobacteriia</taxon>
        <taxon>Flavobacteriales</taxon>
        <taxon>Flavobacteriaceae</taxon>
        <taxon>Leeuwenhoekiella</taxon>
    </lineage>
</organism>
<feature type="signal peptide" evidence="1">
    <location>
        <begin position="1"/>
        <end position="20"/>
    </location>
</feature>
<sequence length="362" mass="41604">MCSKFFTLIAALLFVITACKNTPKSTTPDQTEESSESPTAMEAYLLTYFKDDTHSLHMALSTDGYSFTDINEGKPIVAGDSIASQKGIRDPHISRGPDGAFYVVMTDLHLFAKNLGYRETTWERPIEEYDWGNNKGFVMMKSYDLIHWEHTNFLFDEHFEGFDEIGCAWAPQSIYDPEEGKMMVYYTMRMGHGLTKLYYSYANEDFTTLTEPQPLFEYPDDSIQILDADITKLPDGKYCMMYVAQENPIGVKMAFSDSINSGYVYNPEWVDREPGSCEAPNVWQRIDSDNYVLMYDIYSINPHNFGFVETSDFENFKDLGHFNEGKMKTTNFTSPKHGAVIQLTRAEAQMLAQHWEYTLNFE</sequence>
<dbReference type="AlphaFoldDB" id="A3XNY2"/>
<dbReference type="OrthoDB" id="9763933at2"/>
<dbReference type="Gene3D" id="2.115.10.20">
    <property type="entry name" value="Glycosyl hydrolase domain, family 43"/>
    <property type="match status" value="1"/>
</dbReference>
<dbReference type="EMBL" id="AANC01000007">
    <property type="protein sequence ID" value="EAQ48735.1"/>
    <property type="molecule type" value="Genomic_DNA"/>
</dbReference>
<dbReference type="Proteomes" id="UP000001601">
    <property type="component" value="Unassembled WGS sequence"/>
</dbReference>
<feature type="chain" id="PRO_5002663061" evidence="1">
    <location>
        <begin position="21"/>
        <end position="362"/>
    </location>
</feature>
<evidence type="ECO:0000313" key="2">
    <source>
        <dbReference type="EMBL" id="EAQ48735.1"/>
    </source>
</evidence>
<name>A3XNY2_LEEBM</name>
<dbReference type="PANTHER" id="PTHR43301:SF3">
    <property type="entry name" value="ARABINAN ENDO-1,5-ALPHA-L-ARABINOSIDASE A-RELATED"/>
    <property type="match status" value="1"/>
</dbReference>
<evidence type="ECO:0000313" key="3">
    <source>
        <dbReference type="Proteomes" id="UP000001601"/>
    </source>
</evidence>
<keyword evidence="3" id="KW-1185">Reference proteome</keyword>
<dbReference type="PANTHER" id="PTHR43301">
    <property type="entry name" value="ARABINAN ENDO-1,5-ALPHA-L-ARABINOSIDASE"/>
    <property type="match status" value="1"/>
</dbReference>
<dbReference type="HOGENOM" id="CLU_010779_1_0_10"/>
<accession>A3XNY2</accession>
<dbReference type="RefSeq" id="WP_009780238.1">
    <property type="nucleotide sequence ID" value="NZ_CH672395.1"/>
</dbReference>
<evidence type="ECO:0000256" key="1">
    <source>
        <dbReference type="SAM" id="SignalP"/>
    </source>
</evidence>
<dbReference type="STRING" id="398720.MED217_09310"/>
<comment type="caution">
    <text evidence="2">The sequence shown here is derived from an EMBL/GenBank/DDBJ whole genome shotgun (WGS) entry which is preliminary data.</text>
</comment>
<dbReference type="eggNOG" id="COG3507">
    <property type="taxonomic scope" value="Bacteria"/>
</dbReference>
<protein>
    <submittedName>
        <fullName evidence="2">Putative beta-xylosidase</fullName>
    </submittedName>
</protein>